<dbReference type="EMBL" id="MU393488">
    <property type="protein sequence ID" value="KAI4864282.1"/>
    <property type="molecule type" value="Genomic_DNA"/>
</dbReference>
<dbReference type="Proteomes" id="UP001497700">
    <property type="component" value="Unassembled WGS sequence"/>
</dbReference>
<keyword evidence="2" id="KW-1185">Reference proteome</keyword>
<name>A0ACB9YYJ5_9PEZI</name>
<organism evidence="1 2">
    <name type="scientific">Hypoxylon rubiginosum</name>
    <dbReference type="NCBI Taxonomy" id="110542"/>
    <lineage>
        <taxon>Eukaryota</taxon>
        <taxon>Fungi</taxon>
        <taxon>Dikarya</taxon>
        <taxon>Ascomycota</taxon>
        <taxon>Pezizomycotina</taxon>
        <taxon>Sordariomycetes</taxon>
        <taxon>Xylariomycetidae</taxon>
        <taxon>Xylariales</taxon>
        <taxon>Hypoxylaceae</taxon>
        <taxon>Hypoxylon</taxon>
    </lineage>
</organism>
<evidence type="ECO:0000313" key="2">
    <source>
        <dbReference type="Proteomes" id="UP001497700"/>
    </source>
</evidence>
<protein>
    <submittedName>
        <fullName evidence="1">Uncharacterized protein</fullName>
    </submittedName>
</protein>
<comment type="caution">
    <text evidence="1">The sequence shown here is derived from an EMBL/GenBank/DDBJ whole genome shotgun (WGS) entry which is preliminary data.</text>
</comment>
<proteinExistence type="predicted"/>
<reference evidence="1 2" key="1">
    <citation type="journal article" date="2022" name="New Phytol.">
        <title>Ecological generalism drives hyperdiversity of secondary metabolite gene clusters in xylarialean endophytes.</title>
        <authorList>
            <person name="Franco M.E.E."/>
            <person name="Wisecaver J.H."/>
            <person name="Arnold A.E."/>
            <person name="Ju Y.M."/>
            <person name="Slot J.C."/>
            <person name="Ahrendt S."/>
            <person name="Moore L.P."/>
            <person name="Eastman K.E."/>
            <person name="Scott K."/>
            <person name="Konkel Z."/>
            <person name="Mondo S.J."/>
            <person name="Kuo A."/>
            <person name="Hayes R.D."/>
            <person name="Haridas S."/>
            <person name="Andreopoulos B."/>
            <person name="Riley R."/>
            <person name="LaButti K."/>
            <person name="Pangilinan J."/>
            <person name="Lipzen A."/>
            <person name="Amirebrahimi M."/>
            <person name="Yan J."/>
            <person name="Adam C."/>
            <person name="Keymanesh K."/>
            <person name="Ng V."/>
            <person name="Louie K."/>
            <person name="Northen T."/>
            <person name="Drula E."/>
            <person name="Henrissat B."/>
            <person name="Hsieh H.M."/>
            <person name="Youens-Clark K."/>
            <person name="Lutzoni F."/>
            <person name="Miadlikowska J."/>
            <person name="Eastwood D.C."/>
            <person name="Hamelin R.C."/>
            <person name="Grigoriev I.V."/>
            <person name="U'Ren J.M."/>
        </authorList>
    </citation>
    <scope>NUCLEOTIDE SEQUENCE [LARGE SCALE GENOMIC DNA]</scope>
    <source>
        <strain evidence="1 2">CBS 119005</strain>
    </source>
</reference>
<sequence>MAALRRLHAQPASSRKRYPSTIRMTGFPYRSAAGYKTASAVGWAAEIASARLDLESLGRSSSRRPEVVATYRTLALGSDESILNLRPALSPAVSATLRYAPLGILLFVLVVGITRFILNSSTSPDMGVDVDYLYFVFLTGGLSLFYPGFYRPAVSRLGWVSLFADGLLATHGQTYVGVG</sequence>
<gene>
    <name evidence="1" type="ORF">F4820DRAFT_449120</name>
</gene>
<evidence type="ECO:0000313" key="1">
    <source>
        <dbReference type="EMBL" id="KAI4864282.1"/>
    </source>
</evidence>
<accession>A0ACB9YYJ5</accession>